<protein>
    <submittedName>
        <fullName evidence="2">Uncharacterized protein</fullName>
    </submittedName>
</protein>
<evidence type="ECO:0000313" key="3">
    <source>
        <dbReference type="Proteomes" id="UP000295075"/>
    </source>
</evidence>
<dbReference type="Proteomes" id="UP000295075">
    <property type="component" value="Unassembled WGS sequence"/>
</dbReference>
<reference evidence="2 3" key="1">
    <citation type="submission" date="2019-03" db="EMBL/GenBank/DDBJ databases">
        <title>Draft genome sequences of novel Actinobacteria.</title>
        <authorList>
            <person name="Sahin N."/>
            <person name="Ay H."/>
            <person name="Saygin H."/>
        </authorList>
    </citation>
    <scope>NUCLEOTIDE SEQUENCE [LARGE SCALE GENOMIC DNA]</scope>
    <source>
        <strain evidence="2 3">JCM 30547</strain>
    </source>
</reference>
<dbReference type="RefSeq" id="WP_132400283.1">
    <property type="nucleotide sequence ID" value="NZ_SMKA01000002.1"/>
</dbReference>
<dbReference type="EMBL" id="SMKA01000002">
    <property type="protein sequence ID" value="TDC35490.1"/>
    <property type="molecule type" value="Genomic_DNA"/>
</dbReference>
<organism evidence="2 3">
    <name type="scientific">Kribbella albertanoniae</name>
    <dbReference type="NCBI Taxonomy" id="1266829"/>
    <lineage>
        <taxon>Bacteria</taxon>
        <taxon>Bacillati</taxon>
        <taxon>Actinomycetota</taxon>
        <taxon>Actinomycetes</taxon>
        <taxon>Propionibacteriales</taxon>
        <taxon>Kribbellaceae</taxon>
        <taxon>Kribbella</taxon>
    </lineage>
</organism>
<evidence type="ECO:0000256" key="1">
    <source>
        <dbReference type="SAM" id="SignalP"/>
    </source>
</evidence>
<feature type="signal peptide" evidence="1">
    <location>
        <begin position="1"/>
        <end position="33"/>
    </location>
</feature>
<comment type="caution">
    <text evidence="2">The sequence shown here is derived from an EMBL/GenBank/DDBJ whole genome shotgun (WGS) entry which is preliminary data.</text>
</comment>
<dbReference type="AlphaFoldDB" id="A0A4R4QIS6"/>
<feature type="chain" id="PRO_5020861558" evidence="1">
    <location>
        <begin position="34"/>
        <end position="135"/>
    </location>
</feature>
<keyword evidence="1" id="KW-0732">Signal</keyword>
<name>A0A4R4QIS6_9ACTN</name>
<sequence>MKNQFSRTFLRAGLALLLTLCMSVGFLTTQASAQVTGCPQGPWVRSYWGTTTFQIDQCPGTGKSWAYIAQSAKGGTNWAEFVAHFDNGATEEITVEPGQAKSKAFPQGKIVKFEVRQNKFDWRGIIVWHTWYFTS</sequence>
<accession>A0A4R4QIS6</accession>
<keyword evidence="3" id="KW-1185">Reference proteome</keyword>
<gene>
    <name evidence="2" type="ORF">E1261_01095</name>
</gene>
<proteinExistence type="predicted"/>
<evidence type="ECO:0000313" key="2">
    <source>
        <dbReference type="EMBL" id="TDC35490.1"/>
    </source>
</evidence>